<keyword evidence="2" id="KW-1185">Reference proteome</keyword>
<organism evidence="1 2">
    <name type="scientific">Daeguia caeni</name>
    <dbReference type="NCBI Taxonomy" id="439612"/>
    <lineage>
        <taxon>Bacteria</taxon>
        <taxon>Pseudomonadati</taxon>
        <taxon>Pseudomonadota</taxon>
        <taxon>Alphaproteobacteria</taxon>
        <taxon>Hyphomicrobiales</taxon>
        <taxon>Brucellaceae</taxon>
        <taxon>Daeguia</taxon>
    </lineage>
</organism>
<comment type="caution">
    <text evidence="1">The sequence shown here is derived from an EMBL/GenBank/DDBJ whole genome shotgun (WGS) entry which is preliminary data.</text>
</comment>
<proteinExistence type="predicted"/>
<gene>
    <name evidence="1" type="ORF">ACFO1V_11020</name>
</gene>
<dbReference type="Proteomes" id="UP001596042">
    <property type="component" value="Unassembled WGS sequence"/>
</dbReference>
<accession>A0ABV9H710</accession>
<name>A0ABV9H710_9HYPH</name>
<evidence type="ECO:0000313" key="2">
    <source>
        <dbReference type="Proteomes" id="UP001596042"/>
    </source>
</evidence>
<evidence type="ECO:0000313" key="1">
    <source>
        <dbReference type="EMBL" id="MFC4625738.1"/>
    </source>
</evidence>
<protein>
    <submittedName>
        <fullName evidence="1">Uncharacterized protein</fullName>
    </submittedName>
</protein>
<dbReference type="EMBL" id="JBHSEL010000110">
    <property type="protein sequence ID" value="MFC4625738.1"/>
    <property type="molecule type" value="Genomic_DNA"/>
</dbReference>
<reference evidence="2" key="1">
    <citation type="journal article" date="2019" name="Int. J. Syst. Evol. Microbiol.">
        <title>The Global Catalogue of Microorganisms (GCM) 10K type strain sequencing project: providing services to taxonomists for standard genome sequencing and annotation.</title>
        <authorList>
            <consortium name="The Broad Institute Genomics Platform"/>
            <consortium name="The Broad Institute Genome Sequencing Center for Infectious Disease"/>
            <person name="Wu L."/>
            <person name="Ma J."/>
        </authorList>
    </citation>
    <scope>NUCLEOTIDE SEQUENCE [LARGE SCALE GENOMIC DNA]</scope>
    <source>
        <strain evidence="2">CGMCC 1.15731</strain>
    </source>
</reference>
<dbReference type="RefSeq" id="WP_374833940.1">
    <property type="nucleotide sequence ID" value="NZ_JBHEEZ010000036.1"/>
</dbReference>
<sequence length="72" mass="8538">MVAAARHQRSMGPEPVLRFRVFRRIFAEKMGVETGVDQTICCDKQQCFAHKRKSTEKDQTPFPFRFFWEKTV</sequence>